<proteinExistence type="predicted"/>
<dbReference type="Proteomes" id="UP000191008">
    <property type="component" value="Unassembled WGS sequence"/>
</dbReference>
<evidence type="ECO:0000313" key="2">
    <source>
        <dbReference type="Proteomes" id="UP000191008"/>
    </source>
</evidence>
<name>A0A1T1DL00_9LEPT</name>
<accession>A0A1T1DL00</accession>
<dbReference type="AlphaFoldDB" id="A0A1T1DL00"/>
<sequence>MWELPHSIDPLKRVHTKIWEQVSEIFKNPKNFAIQISDGNTVFWSLQKLKTYFIKVLLQ</sequence>
<evidence type="ECO:0000313" key="1">
    <source>
        <dbReference type="EMBL" id="OOV41512.1"/>
    </source>
</evidence>
<organism evidence="1 2">
    <name type="scientific">Leptospira kirschneri serovar Pomona</name>
    <dbReference type="NCBI Taxonomy" id="561005"/>
    <lineage>
        <taxon>Bacteria</taxon>
        <taxon>Pseudomonadati</taxon>
        <taxon>Spirochaetota</taxon>
        <taxon>Spirochaetia</taxon>
        <taxon>Leptospirales</taxon>
        <taxon>Leptospiraceae</taxon>
        <taxon>Leptospira</taxon>
    </lineage>
</organism>
<reference evidence="1 2" key="1">
    <citation type="submission" date="2017-02" db="EMBL/GenBank/DDBJ databases">
        <title>Comparative genomic analysis of Brazilian Leptospira kirschneri strains of different serogroups.</title>
        <authorList>
            <person name="Moreno L.Z."/>
            <person name="Miraglia F."/>
            <person name="Kremer F.S."/>
            <person name="Eslabao M.R."/>
            <person name="Lilenbaum W."/>
            <person name="Dellagostin O.A."/>
            <person name="Moreno A.M."/>
        </authorList>
    </citation>
    <scope>NUCLEOTIDE SEQUENCE [LARGE SCALE GENOMIC DNA]</scope>
    <source>
        <strain evidence="1 2">M110/06</strain>
    </source>
</reference>
<gene>
    <name evidence="1" type="ORF">B1J93_12970</name>
</gene>
<comment type="caution">
    <text evidence="1">The sequence shown here is derived from an EMBL/GenBank/DDBJ whole genome shotgun (WGS) entry which is preliminary data.</text>
</comment>
<protein>
    <submittedName>
        <fullName evidence="1">Uncharacterized protein</fullName>
    </submittedName>
</protein>
<dbReference type="EMBL" id="MVIT01000070">
    <property type="protein sequence ID" value="OOV41512.1"/>
    <property type="molecule type" value="Genomic_DNA"/>
</dbReference>